<evidence type="ECO:0000256" key="2">
    <source>
        <dbReference type="ARBA" id="ARBA00010621"/>
    </source>
</evidence>
<keyword evidence="11 17" id="KW-0472">Membrane</keyword>
<keyword evidence="10 17" id="KW-1133">Transmembrane helix</keyword>
<keyword evidence="19" id="KW-1185">Reference proteome</keyword>
<comment type="subcellular location">
    <subcellularLocation>
        <location evidence="1 17">Cell membrane</location>
        <topology evidence="1 17">Multi-pass membrane protein</topology>
    </subcellularLocation>
</comment>
<dbReference type="PANTHER" id="PTHR30622">
    <property type="entry name" value="UNDECAPRENYL-DIPHOSPHATASE"/>
    <property type="match status" value="1"/>
</dbReference>
<dbReference type="InterPro" id="IPR003824">
    <property type="entry name" value="UppP"/>
</dbReference>
<dbReference type="GO" id="GO:0071555">
    <property type="term" value="P:cell wall organization"/>
    <property type="evidence" value="ECO:0007669"/>
    <property type="project" value="UniProtKB-KW"/>
</dbReference>
<name>A0A1V4HLK9_9BACL</name>
<evidence type="ECO:0000256" key="3">
    <source>
        <dbReference type="ARBA" id="ARBA00012374"/>
    </source>
</evidence>
<reference evidence="19" key="1">
    <citation type="submission" date="2016-07" db="EMBL/GenBank/DDBJ databases">
        <authorList>
            <person name="Florea S."/>
            <person name="Webb J.S."/>
            <person name="Jaromczyk J."/>
            <person name="Schardl C.L."/>
        </authorList>
    </citation>
    <scope>NUCLEOTIDE SEQUENCE [LARGE SCALE GENOMIC DNA]</scope>
    <source>
        <strain evidence="19">CY1</strain>
    </source>
</reference>
<evidence type="ECO:0000256" key="11">
    <source>
        <dbReference type="ARBA" id="ARBA00023136"/>
    </source>
</evidence>
<gene>
    <name evidence="17" type="primary">uppP</name>
    <name evidence="18" type="ORF">BC351_24860</name>
</gene>
<feature type="transmembrane region" description="Helical" evidence="17">
    <location>
        <begin position="88"/>
        <end position="106"/>
    </location>
</feature>
<dbReference type="GO" id="GO:0009252">
    <property type="term" value="P:peptidoglycan biosynthetic process"/>
    <property type="evidence" value="ECO:0007669"/>
    <property type="project" value="UniProtKB-KW"/>
</dbReference>
<keyword evidence="7 17" id="KW-0378">Hydrolase</keyword>
<evidence type="ECO:0000256" key="17">
    <source>
        <dbReference type="HAMAP-Rule" id="MF_01006"/>
    </source>
</evidence>
<keyword evidence="8 17" id="KW-0133">Cell shape</keyword>
<evidence type="ECO:0000313" key="18">
    <source>
        <dbReference type="EMBL" id="OPH58171.1"/>
    </source>
</evidence>
<comment type="catalytic activity">
    <reaction evidence="16 17">
        <text>di-trans,octa-cis-undecaprenyl diphosphate + H2O = di-trans,octa-cis-undecaprenyl phosphate + phosphate + H(+)</text>
        <dbReference type="Rhea" id="RHEA:28094"/>
        <dbReference type="ChEBI" id="CHEBI:15377"/>
        <dbReference type="ChEBI" id="CHEBI:15378"/>
        <dbReference type="ChEBI" id="CHEBI:43474"/>
        <dbReference type="ChEBI" id="CHEBI:58405"/>
        <dbReference type="ChEBI" id="CHEBI:60392"/>
        <dbReference type="EC" id="3.6.1.27"/>
    </reaction>
</comment>
<evidence type="ECO:0000256" key="9">
    <source>
        <dbReference type="ARBA" id="ARBA00022984"/>
    </source>
</evidence>
<comment type="caution">
    <text evidence="18">The sequence shown here is derived from an EMBL/GenBank/DDBJ whole genome shotgun (WGS) entry which is preliminary data.</text>
</comment>
<dbReference type="EMBL" id="MBTG01000011">
    <property type="protein sequence ID" value="OPH58171.1"/>
    <property type="molecule type" value="Genomic_DNA"/>
</dbReference>
<dbReference type="EC" id="3.6.1.27" evidence="3 17"/>
<comment type="miscellaneous">
    <text evidence="17">Bacitracin is thought to be involved in the inhibition of peptidoglycan synthesis by sequestering undecaprenyl diphosphate, thereby reducing the pool of lipid carrier available.</text>
</comment>
<evidence type="ECO:0000256" key="12">
    <source>
        <dbReference type="ARBA" id="ARBA00023251"/>
    </source>
</evidence>
<dbReference type="GO" id="GO:0046677">
    <property type="term" value="P:response to antibiotic"/>
    <property type="evidence" value="ECO:0007669"/>
    <property type="project" value="UniProtKB-UniRule"/>
</dbReference>
<keyword evidence="6 17" id="KW-0812">Transmembrane</keyword>
<dbReference type="AlphaFoldDB" id="A0A1V4HLK9"/>
<keyword evidence="9 17" id="KW-0573">Peptidoglycan synthesis</keyword>
<evidence type="ECO:0000256" key="13">
    <source>
        <dbReference type="ARBA" id="ARBA00023316"/>
    </source>
</evidence>
<evidence type="ECO:0000313" key="19">
    <source>
        <dbReference type="Proteomes" id="UP000190626"/>
    </source>
</evidence>
<feature type="transmembrane region" description="Helical" evidence="17">
    <location>
        <begin position="218"/>
        <end position="240"/>
    </location>
</feature>
<dbReference type="RefSeq" id="WP_079412649.1">
    <property type="nucleotide sequence ID" value="NZ_MBTG01000011.1"/>
</dbReference>
<dbReference type="Pfam" id="PF02673">
    <property type="entry name" value="BacA"/>
    <property type="match status" value="1"/>
</dbReference>
<feature type="transmembrane region" description="Helical" evidence="17">
    <location>
        <begin position="187"/>
        <end position="206"/>
    </location>
</feature>
<feature type="transmembrane region" description="Helical" evidence="17">
    <location>
        <begin position="47"/>
        <end position="67"/>
    </location>
</feature>
<feature type="transmembrane region" description="Helical" evidence="17">
    <location>
        <begin position="154"/>
        <end position="181"/>
    </location>
</feature>
<dbReference type="HAMAP" id="MF_01006">
    <property type="entry name" value="Undec_diphosphatase"/>
    <property type="match status" value="1"/>
</dbReference>
<evidence type="ECO:0000256" key="10">
    <source>
        <dbReference type="ARBA" id="ARBA00022989"/>
    </source>
</evidence>
<feature type="transmembrane region" description="Helical" evidence="17">
    <location>
        <begin position="7"/>
        <end position="27"/>
    </location>
</feature>
<proteinExistence type="inferred from homology"/>
<keyword evidence="13 17" id="KW-0961">Cell wall biogenesis/degradation</keyword>
<keyword evidence="12 17" id="KW-0046">Antibiotic resistance</keyword>
<evidence type="ECO:0000256" key="14">
    <source>
        <dbReference type="ARBA" id="ARBA00032707"/>
    </source>
</evidence>
<evidence type="ECO:0000256" key="15">
    <source>
        <dbReference type="ARBA" id="ARBA00032932"/>
    </source>
</evidence>
<dbReference type="GO" id="GO:0008360">
    <property type="term" value="P:regulation of cell shape"/>
    <property type="evidence" value="ECO:0007669"/>
    <property type="project" value="UniProtKB-KW"/>
</dbReference>
<dbReference type="Proteomes" id="UP000190626">
    <property type="component" value="Unassembled WGS sequence"/>
</dbReference>
<dbReference type="GO" id="GO:0050380">
    <property type="term" value="F:undecaprenyl-diphosphatase activity"/>
    <property type="evidence" value="ECO:0007669"/>
    <property type="project" value="UniProtKB-UniRule"/>
</dbReference>
<dbReference type="GO" id="GO:0005886">
    <property type="term" value="C:plasma membrane"/>
    <property type="evidence" value="ECO:0007669"/>
    <property type="project" value="UniProtKB-SubCell"/>
</dbReference>
<sequence>MDFIQTIIFAIIQGITELFPVSSVAHGVLTPYVFHWNLDPQFLKEHFLPYVVMLHLGTAVALLLFFSRDWVNMLRSLFSGGASQSKKILVLVIAGTVPAALIGVLFEKSLRHLFSSVTSAAIFLIINGILLYFGEKASGKGDKEIEDLKVGQALVIGLFQSLALVPGFSRSGASMVAGFWMGLRHEAAARFSMLLATPIIVGASILEVPKLRNGMDGLLSMSLIGGVLSGVFALIAVWALMKWFKKHEFQAMKPFAYYCWIVGAIILLTLYAF</sequence>
<dbReference type="PANTHER" id="PTHR30622:SF4">
    <property type="entry name" value="UNDECAPRENYL-DIPHOSPHATASE"/>
    <property type="match status" value="1"/>
</dbReference>
<accession>A0A1V4HLK9</accession>
<dbReference type="OrthoDB" id="9808289at2"/>
<evidence type="ECO:0000256" key="7">
    <source>
        <dbReference type="ARBA" id="ARBA00022801"/>
    </source>
</evidence>
<feature type="transmembrane region" description="Helical" evidence="17">
    <location>
        <begin position="112"/>
        <end position="133"/>
    </location>
</feature>
<comment type="function">
    <text evidence="17">Catalyzes the dephosphorylation of undecaprenyl diphosphate (UPP). Confers resistance to bacitracin.</text>
</comment>
<evidence type="ECO:0000256" key="1">
    <source>
        <dbReference type="ARBA" id="ARBA00004651"/>
    </source>
</evidence>
<evidence type="ECO:0000256" key="8">
    <source>
        <dbReference type="ARBA" id="ARBA00022960"/>
    </source>
</evidence>
<protein>
    <recommendedName>
        <fullName evidence="4 17">Undecaprenyl-diphosphatase</fullName>
        <ecNumber evidence="3 17">3.6.1.27</ecNumber>
    </recommendedName>
    <alternativeName>
        <fullName evidence="15 17">Bacitracin resistance protein</fullName>
    </alternativeName>
    <alternativeName>
        <fullName evidence="14 17">Undecaprenyl pyrophosphate phosphatase</fullName>
    </alternativeName>
</protein>
<keyword evidence="5 17" id="KW-1003">Cell membrane</keyword>
<feature type="transmembrane region" description="Helical" evidence="17">
    <location>
        <begin position="255"/>
        <end position="272"/>
    </location>
</feature>
<comment type="similarity">
    <text evidence="2 17">Belongs to the UppP family.</text>
</comment>
<organism evidence="18 19">
    <name type="scientific">Paenibacillus ferrarius</name>
    <dbReference type="NCBI Taxonomy" id="1469647"/>
    <lineage>
        <taxon>Bacteria</taxon>
        <taxon>Bacillati</taxon>
        <taxon>Bacillota</taxon>
        <taxon>Bacilli</taxon>
        <taxon>Bacillales</taxon>
        <taxon>Paenibacillaceae</taxon>
        <taxon>Paenibacillus</taxon>
    </lineage>
</organism>
<dbReference type="STRING" id="1469647.BC351_24860"/>
<evidence type="ECO:0000256" key="6">
    <source>
        <dbReference type="ARBA" id="ARBA00022692"/>
    </source>
</evidence>
<evidence type="ECO:0000256" key="16">
    <source>
        <dbReference type="ARBA" id="ARBA00047594"/>
    </source>
</evidence>
<evidence type="ECO:0000256" key="5">
    <source>
        <dbReference type="ARBA" id="ARBA00022475"/>
    </source>
</evidence>
<evidence type="ECO:0000256" key="4">
    <source>
        <dbReference type="ARBA" id="ARBA00021581"/>
    </source>
</evidence>